<dbReference type="PANTHER" id="PTHR13390:SF0">
    <property type="entry name" value="LIPID DROPLET-ASSOCIATED HYDROLASE"/>
    <property type="match status" value="1"/>
</dbReference>
<evidence type="ECO:0000313" key="10">
    <source>
        <dbReference type="Proteomes" id="UP000267096"/>
    </source>
</evidence>
<reference evidence="11" key="1">
    <citation type="submission" date="2017-02" db="UniProtKB">
        <authorList>
            <consortium name="WormBaseParasite"/>
        </authorList>
    </citation>
    <scope>IDENTIFICATION</scope>
</reference>
<evidence type="ECO:0000256" key="8">
    <source>
        <dbReference type="ARBA" id="ARBA00049527"/>
    </source>
</evidence>
<dbReference type="AlphaFoldDB" id="A0A0M3KCI7"/>
<dbReference type="GO" id="GO:0019915">
    <property type="term" value="P:lipid storage"/>
    <property type="evidence" value="ECO:0007669"/>
    <property type="project" value="InterPro"/>
</dbReference>
<dbReference type="Proteomes" id="UP000267096">
    <property type="component" value="Unassembled WGS sequence"/>
</dbReference>
<proteinExistence type="inferred from homology"/>
<dbReference type="SUPFAM" id="SSF53474">
    <property type="entry name" value="alpha/beta-Hydrolases"/>
    <property type="match status" value="1"/>
</dbReference>
<dbReference type="WBParaSite" id="ASIM_0001868701-mRNA-1">
    <property type="protein sequence ID" value="ASIM_0001868701-mRNA-1"/>
    <property type="gene ID" value="ASIM_0001868701"/>
</dbReference>
<dbReference type="Pfam" id="PF10230">
    <property type="entry name" value="LIDHydrolase"/>
    <property type="match status" value="2"/>
</dbReference>
<evidence type="ECO:0000313" key="9">
    <source>
        <dbReference type="EMBL" id="VDK63144.1"/>
    </source>
</evidence>
<dbReference type="EMBL" id="UYRR01035014">
    <property type="protein sequence ID" value="VDK63144.1"/>
    <property type="molecule type" value="Genomic_DNA"/>
</dbReference>
<keyword evidence="4" id="KW-0551">Lipid droplet</keyword>
<dbReference type="InterPro" id="IPR029058">
    <property type="entry name" value="AB_hydrolase_fold"/>
</dbReference>
<accession>A0A0M3KCI7</accession>
<dbReference type="OrthoDB" id="448051at2759"/>
<evidence type="ECO:0000256" key="3">
    <source>
        <dbReference type="ARBA" id="ARBA00019242"/>
    </source>
</evidence>
<evidence type="ECO:0000256" key="2">
    <source>
        <dbReference type="ARBA" id="ARBA00008300"/>
    </source>
</evidence>
<dbReference type="PANTHER" id="PTHR13390">
    <property type="entry name" value="LIPASE"/>
    <property type="match status" value="1"/>
</dbReference>
<organism evidence="11">
    <name type="scientific">Anisakis simplex</name>
    <name type="common">Herring worm</name>
    <dbReference type="NCBI Taxonomy" id="6269"/>
    <lineage>
        <taxon>Eukaryota</taxon>
        <taxon>Metazoa</taxon>
        <taxon>Ecdysozoa</taxon>
        <taxon>Nematoda</taxon>
        <taxon>Chromadorea</taxon>
        <taxon>Rhabditida</taxon>
        <taxon>Spirurina</taxon>
        <taxon>Ascaridomorpha</taxon>
        <taxon>Ascaridoidea</taxon>
        <taxon>Anisakidae</taxon>
        <taxon>Anisakis</taxon>
        <taxon>Anisakis simplex complex</taxon>
    </lineage>
</organism>
<comment type="subcellular location">
    <subcellularLocation>
        <location evidence="1">Lipid droplet</location>
    </subcellularLocation>
</comment>
<evidence type="ECO:0000256" key="5">
    <source>
        <dbReference type="ARBA" id="ARBA00022801"/>
    </source>
</evidence>
<dbReference type="EC" id="3.1.1.13" evidence="7"/>
<protein>
    <recommendedName>
        <fullName evidence="3">Lipid droplet-associated hydrolase</fullName>
        <ecNumber evidence="7">3.1.1.13</ecNumber>
    </recommendedName>
    <alternativeName>
        <fullName evidence="6">Lipid droplet-associated serine hydrolase</fullName>
    </alternativeName>
</protein>
<dbReference type="GO" id="GO:0005811">
    <property type="term" value="C:lipid droplet"/>
    <property type="evidence" value="ECO:0007669"/>
    <property type="project" value="UniProtKB-SubCell"/>
</dbReference>
<evidence type="ECO:0000313" key="11">
    <source>
        <dbReference type="WBParaSite" id="ASIM_0001868701-mRNA-1"/>
    </source>
</evidence>
<evidence type="ECO:0000256" key="4">
    <source>
        <dbReference type="ARBA" id="ARBA00022677"/>
    </source>
</evidence>
<dbReference type="InterPro" id="IPR019363">
    <property type="entry name" value="LDAH"/>
</dbReference>
<gene>
    <name evidence="9" type="ORF">ASIM_LOCUS18086</name>
</gene>
<sequence length="301" mass="34803">MEVAIRRSVQWLPVAGRWTRISIMGTHFDEQFRFATKTASIEHDSDTRTTAILLIPGNPGNEGFYEHFGRELLKNLEAEKQRCEAAKNDNYILYTVSHLNHVPLPNELHHQNSGQKESGSILPDLLRCEYNVVCAGALFPTIERMAQSPNGERLFPIVSKLNCYDTLLTKPLVFWLDYLPFTIRKWLCSWVLPSKNVPECIFWSAAELLRSNVFRNVVHMCTDELHKVKQLELDATLLKYSDRIRFYYGTSDAWCPLEFGYEMRKRLGDELVSIDDSDCKHAFVISDNEVMARKVVDWIIV</sequence>
<evidence type="ECO:0000256" key="6">
    <source>
        <dbReference type="ARBA" id="ARBA00031924"/>
    </source>
</evidence>
<dbReference type="GO" id="GO:0004771">
    <property type="term" value="F:sterol ester esterase activity"/>
    <property type="evidence" value="ECO:0007669"/>
    <property type="project" value="UniProtKB-EC"/>
</dbReference>
<comment type="similarity">
    <text evidence="2">Belongs to the AB hydrolase superfamily. LDAH family.</text>
</comment>
<evidence type="ECO:0000256" key="1">
    <source>
        <dbReference type="ARBA" id="ARBA00004502"/>
    </source>
</evidence>
<keyword evidence="10" id="KW-1185">Reference proteome</keyword>
<keyword evidence="5" id="KW-0378">Hydrolase</keyword>
<name>A0A0M3KCI7_ANISI</name>
<evidence type="ECO:0000256" key="7">
    <source>
        <dbReference type="ARBA" id="ARBA00039150"/>
    </source>
</evidence>
<comment type="catalytic activity">
    <reaction evidence="8">
        <text>a cholesterol ester + H2O = cholesterol + a fatty acid + H(+)</text>
        <dbReference type="Rhea" id="RHEA:36403"/>
        <dbReference type="ChEBI" id="CHEBI:15377"/>
        <dbReference type="ChEBI" id="CHEBI:15378"/>
        <dbReference type="ChEBI" id="CHEBI:16113"/>
        <dbReference type="ChEBI" id="CHEBI:17002"/>
        <dbReference type="ChEBI" id="CHEBI:28868"/>
        <dbReference type="EC" id="3.1.1.13"/>
    </reaction>
    <physiologicalReaction direction="left-to-right" evidence="8">
        <dbReference type="Rhea" id="RHEA:36404"/>
    </physiologicalReaction>
</comment>
<reference evidence="9 10" key="2">
    <citation type="submission" date="2018-11" db="EMBL/GenBank/DDBJ databases">
        <authorList>
            <consortium name="Pathogen Informatics"/>
        </authorList>
    </citation>
    <scope>NUCLEOTIDE SEQUENCE [LARGE SCALE GENOMIC DNA]</scope>
</reference>